<dbReference type="PANTHER" id="PTHR38460:SF1">
    <property type="entry name" value="TAUTOMERASE YOLI-RELATED"/>
    <property type="match status" value="1"/>
</dbReference>
<comment type="caution">
    <text evidence="1">The sequence shown here is derived from an EMBL/GenBank/DDBJ whole genome shotgun (WGS) entry which is preliminary data.</text>
</comment>
<evidence type="ECO:0000313" key="2">
    <source>
        <dbReference type="Proteomes" id="UP000717752"/>
    </source>
</evidence>
<protein>
    <submittedName>
        <fullName evidence="1">Tautomerase family protein</fullName>
    </submittedName>
</protein>
<dbReference type="RefSeq" id="WP_220332624.1">
    <property type="nucleotide sequence ID" value="NZ_JAEUAK010000001.1"/>
</dbReference>
<proteinExistence type="predicted"/>
<sequence length="130" mass="14659">MPLIKVHITAGWPARQKETLLDLIHEAVVQSFEVPETDRYQLLSEYAPDSFKALDTGLGLVRSARRVLVEIVSRQRERHKKEALYASIASKLAAHMGIRPEDLIVTIVTNSDEDWSFGMGRAQFLTGELI</sequence>
<dbReference type="Pfam" id="PF14552">
    <property type="entry name" value="Tautomerase_2"/>
    <property type="match status" value="1"/>
</dbReference>
<gene>
    <name evidence="1" type="ORF">JNB85_01510</name>
</gene>
<accession>A0ABS7GNU6</accession>
<name>A0ABS7GNU6_9HYPH</name>
<organism evidence="1 2">
    <name type="scientific">Rhizobium mesosinicum</name>
    <dbReference type="NCBI Taxonomy" id="335017"/>
    <lineage>
        <taxon>Bacteria</taxon>
        <taxon>Pseudomonadati</taxon>
        <taxon>Pseudomonadota</taxon>
        <taxon>Alphaproteobacteria</taxon>
        <taxon>Hyphomicrobiales</taxon>
        <taxon>Rhizobiaceae</taxon>
        <taxon>Rhizobium/Agrobacterium group</taxon>
        <taxon>Rhizobium</taxon>
    </lineage>
</organism>
<reference evidence="1 2" key="1">
    <citation type="journal article" date="2021" name="MBio">
        <title>Poor Competitiveness of Bradyrhizobium in Pigeon Pea Root Colonization in Indian Soils.</title>
        <authorList>
            <person name="Chalasani D."/>
            <person name="Basu A."/>
            <person name="Pullabhotla S.V.S.R.N."/>
            <person name="Jorrin B."/>
            <person name="Neal A.L."/>
            <person name="Poole P.S."/>
            <person name="Podile A.R."/>
            <person name="Tkacz A."/>
        </authorList>
    </citation>
    <scope>NUCLEOTIDE SEQUENCE [LARGE SCALE GENOMIC DNA]</scope>
    <source>
        <strain evidence="1 2">HU56</strain>
    </source>
</reference>
<dbReference type="InterPro" id="IPR037479">
    <property type="entry name" value="Tauto_MSAD"/>
</dbReference>
<dbReference type="SUPFAM" id="SSF55331">
    <property type="entry name" value="Tautomerase/MIF"/>
    <property type="match status" value="1"/>
</dbReference>
<dbReference type="PANTHER" id="PTHR38460">
    <property type="entry name" value="TAUTOMERASE YOLI-RELATED"/>
    <property type="match status" value="1"/>
</dbReference>
<dbReference type="Gene3D" id="3.30.429.10">
    <property type="entry name" value="Macrophage Migration Inhibitory Factor"/>
    <property type="match status" value="1"/>
</dbReference>
<dbReference type="InterPro" id="IPR014347">
    <property type="entry name" value="Tautomerase/MIF_sf"/>
</dbReference>
<evidence type="ECO:0000313" key="1">
    <source>
        <dbReference type="EMBL" id="MBW9051085.1"/>
    </source>
</evidence>
<keyword evidence="2" id="KW-1185">Reference proteome</keyword>
<dbReference type="Proteomes" id="UP000717752">
    <property type="component" value="Unassembled WGS sequence"/>
</dbReference>
<dbReference type="EMBL" id="JAEUAK010000001">
    <property type="protein sequence ID" value="MBW9051085.1"/>
    <property type="molecule type" value="Genomic_DNA"/>
</dbReference>